<proteinExistence type="predicted"/>
<dbReference type="SUPFAM" id="SSF57667">
    <property type="entry name" value="beta-beta-alpha zinc fingers"/>
    <property type="match status" value="1"/>
</dbReference>
<sequence>MSVRAQCVMSAEKNKLACIVSAVTSAFTALRIRSCAKFAESPFTDPRISKFTCLFTPGRNRTSTKHLLNRPISNVTPDFTPVTPSIHSGTKPHDCDYCYYQTARKPSLNTHLKIYHFEHMEKCPVCCDYFYSKESLKSHKCKKKYIQ</sequence>
<dbReference type="EMBL" id="BPLQ01002551">
    <property type="protein sequence ID" value="GIX93923.1"/>
    <property type="molecule type" value="Genomic_DNA"/>
</dbReference>
<dbReference type="Proteomes" id="UP001054837">
    <property type="component" value="Unassembled WGS sequence"/>
</dbReference>
<evidence type="ECO:0008006" key="3">
    <source>
        <dbReference type="Google" id="ProtNLM"/>
    </source>
</evidence>
<comment type="caution">
    <text evidence="1">The sequence shown here is derived from an EMBL/GenBank/DDBJ whole genome shotgun (WGS) entry which is preliminary data.</text>
</comment>
<protein>
    <recommendedName>
        <fullName evidence="3">C2H2-type domain-containing protein</fullName>
    </recommendedName>
</protein>
<reference evidence="1 2" key="1">
    <citation type="submission" date="2021-06" db="EMBL/GenBank/DDBJ databases">
        <title>Caerostris darwini draft genome.</title>
        <authorList>
            <person name="Kono N."/>
            <person name="Arakawa K."/>
        </authorList>
    </citation>
    <scope>NUCLEOTIDE SEQUENCE [LARGE SCALE GENOMIC DNA]</scope>
</reference>
<dbReference type="Gene3D" id="3.30.160.60">
    <property type="entry name" value="Classic Zinc Finger"/>
    <property type="match status" value="1"/>
</dbReference>
<keyword evidence="2" id="KW-1185">Reference proteome</keyword>
<name>A0AAV4PBS8_9ARAC</name>
<accession>A0AAV4PBS8</accession>
<dbReference type="InterPro" id="IPR036236">
    <property type="entry name" value="Znf_C2H2_sf"/>
</dbReference>
<organism evidence="1 2">
    <name type="scientific">Caerostris darwini</name>
    <dbReference type="NCBI Taxonomy" id="1538125"/>
    <lineage>
        <taxon>Eukaryota</taxon>
        <taxon>Metazoa</taxon>
        <taxon>Ecdysozoa</taxon>
        <taxon>Arthropoda</taxon>
        <taxon>Chelicerata</taxon>
        <taxon>Arachnida</taxon>
        <taxon>Araneae</taxon>
        <taxon>Araneomorphae</taxon>
        <taxon>Entelegynae</taxon>
        <taxon>Araneoidea</taxon>
        <taxon>Araneidae</taxon>
        <taxon>Caerostris</taxon>
    </lineage>
</organism>
<evidence type="ECO:0000313" key="2">
    <source>
        <dbReference type="Proteomes" id="UP001054837"/>
    </source>
</evidence>
<dbReference type="AlphaFoldDB" id="A0AAV4PBS8"/>
<gene>
    <name evidence="1" type="ORF">CDAR_367381</name>
</gene>
<evidence type="ECO:0000313" key="1">
    <source>
        <dbReference type="EMBL" id="GIX93923.1"/>
    </source>
</evidence>